<evidence type="ECO:0000256" key="2">
    <source>
        <dbReference type="SAM" id="SignalP"/>
    </source>
</evidence>
<dbReference type="AlphaFoldDB" id="A0A4Q9PE54"/>
<evidence type="ECO:0000313" key="3">
    <source>
        <dbReference type="EMBL" id="TBU53170.1"/>
    </source>
</evidence>
<evidence type="ECO:0000313" key="4">
    <source>
        <dbReference type="Proteomes" id="UP000292082"/>
    </source>
</evidence>
<evidence type="ECO:0000256" key="1">
    <source>
        <dbReference type="SAM" id="MobiDB-lite"/>
    </source>
</evidence>
<keyword evidence="2" id="KW-0732">Signal</keyword>
<reference evidence="3 4" key="1">
    <citation type="submission" date="2019-01" db="EMBL/GenBank/DDBJ databases">
        <title>Draft genome sequences of three monokaryotic isolates of the white-rot basidiomycete fungus Dichomitus squalens.</title>
        <authorList>
            <consortium name="DOE Joint Genome Institute"/>
            <person name="Lopez S.C."/>
            <person name="Andreopoulos B."/>
            <person name="Pangilinan J."/>
            <person name="Lipzen A."/>
            <person name="Riley R."/>
            <person name="Ahrendt S."/>
            <person name="Ng V."/>
            <person name="Barry K."/>
            <person name="Daum C."/>
            <person name="Grigoriev I.V."/>
            <person name="Hilden K.S."/>
            <person name="Makela M.R."/>
            <person name="de Vries R.P."/>
        </authorList>
    </citation>
    <scope>NUCLEOTIDE SEQUENCE [LARGE SCALE GENOMIC DNA]</scope>
    <source>
        <strain evidence="3 4">CBS 464.89</strain>
    </source>
</reference>
<sequence length="118" mass="13146">MLILANLLHVLDYIYAERLQASACGQDPETPWRVNTEVDVPALDMELRHVLDAIELALDTSGRPLRVLNGEFPRSDLLSPVLPLGPPWRRSGLPRACDDRNGESEEGPHAPLPFRLDS</sequence>
<dbReference type="EMBL" id="ML145222">
    <property type="protein sequence ID" value="TBU53170.1"/>
    <property type="molecule type" value="Genomic_DNA"/>
</dbReference>
<protein>
    <submittedName>
        <fullName evidence="3">Uncharacterized protein</fullName>
    </submittedName>
</protein>
<name>A0A4Q9PE54_9APHY</name>
<feature type="chain" id="PRO_5043422444" evidence="2">
    <location>
        <begin position="17"/>
        <end position="118"/>
    </location>
</feature>
<feature type="compositionally biased region" description="Basic and acidic residues" evidence="1">
    <location>
        <begin position="96"/>
        <end position="108"/>
    </location>
</feature>
<proteinExistence type="predicted"/>
<feature type="region of interest" description="Disordered" evidence="1">
    <location>
        <begin position="88"/>
        <end position="118"/>
    </location>
</feature>
<keyword evidence="4" id="KW-1185">Reference proteome</keyword>
<feature type="signal peptide" evidence="2">
    <location>
        <begin position="1"/>
        <end position="16"/>
    </location>
</feature>
<organism evidence="3 4">
    <name type="scientific">Dichomitus squalens</name>
    <dbReference type="NCBI Taxonomy" id="114155"/>
    <lineage>
        <taxon>Eukaryota</taxon>
        <taxon>Fungi</taxon>
        <taxon>Dikarya</taxon>
        <taxon>Basidiomycota</taxon>
        <taxon>Agaricomycotina</taxon>
        <taxon>Agaricomycetes</taxon>
        <taxon>Polyporales</taxon>
        <taxon>Polyporaceae</taxon>
        <taxon>Dichomitus</taxon>
    </lineage>
</organism>
<dbReference type="Proteomes" id="UP000292082">
    <property type="component" value="Unassembled WGS sequence"/>
</dbReference>
<accession>A0A4Q9PE54</accession>
<gene>
    <name evidence="3" type="ORF">BD310DRAFT_952254</name>
</gene>